<proteinExistence type="predicted"/>
<evidence type="ECO:0000256" key="1">
    <source>
        <dbReference type="ARBA" id="ARBA00022705"/>
    </source>
</evidence>
<name>A0ABD0S2Y4_CIRMR</name>
<protein>
    <recommendedName>
        <fullName evidence="2">DNA replication factor RFC1 C-terminal domain-containing protein</fullName>
    </recommendedName>
</protein>
<comment type="caution">
    <text evidence="3">The sequence shown here is derived from an EMBL/GenBank/DDBJ whole genome shotgun (WGS) entry which is preliminary data.</text>
</comment>
<keyword evidence="1" id="KW-0235">DNA replication</keyword>
<reference evidence="3 4" key="1">
    <citation type="submission" date="2024-05" db="EMBL/GenBank/DDBJ databases">
        <title>Genome sequencing and assembly of Indian major carp, Cirrhinus mrigala (Hamilton, 1822).</title>
        <authorList>
            <person name="Mohindra V."/>
            <person name="Chowdhury L.M."/>
            <person name="Lal K."/>
            <person name="Jena J.K."/>
        </authorList>
    </citation>
    <scope>NUCLEOTIDE SEQUENCE [LARGE SCALE GENOMIC DNA]</scope>
    <source>
        <strain evidence="3">CM1030</strain>
        <tissue evidence="3">Blood</tissue>
    </source>
</reference>
<feature type="non-terminal residue" evidence="3">
    <location>
        <position position="1"/>
    </location>
</feature>
<dbReference type="InterPro" id="IPR013725">
    <property type="entry name" value="DNA_replication_fac_RFC1_C"/>
</dbReference>
<dbReference type="AlphaFoldDB" id="A0ABD0S2Y4"/>
<accession>A0ABD0S2Y4</accession>
<evidence type="ECO:0000259" key="2">
    <source>
        <dbReference type="Pfam" id="PF08519"/>
    </source>
</evidence>
<feature type="non-terminal residue" evidence="3">
    <location>
        <position position="63"/>
    </location>
</feature>
<feature type="domain" description="DNA replication factor RFC1 C-terminal" evidence="2">
    <location>
        <begin position="3"/>
        <end position="63"/>
    </location>
</feature>
<dbReference type="GO" id="GO:0006260">
    <property type="term" value="P:DNA replication"/>
    <property type="evidence" value="ECO:0007669"/>
    <property type="project" value="UniProtKB-KW"/>
</dbReference>
<dbReference type="Pfam" id="PF08519">
    <property type="entry name" value="RFC1"/>
    <property type="match status" value="1"/>
</dbReference>
<gene>
    <name evidence="3" type="ORF">M9458_001858</name>
</gene>
<sequence>TLSSKEAINLDYLPYLRSAVLEPLHQSVKLMDDYDIIKEDVDNMMEISTWGGQPDPYSKLDSK</sequence>
<dbReference type="Proteomes" id="UP001529510">
    <property type="component" value="Unassembled WGS sequence"/>
</dbReference>
<keyword evidence="4" id="KW-1185">Reference proteome</keyword>
<organism evidence="3 4">
    <name type="scientific">Cirrhinus mrigala</name>
    <name type="common">Mrigala</name>
    <dbReference type="NCBI Taxonomy" id="683832"/>
    <lineage>
        <taxon>Eukaryota</taxon>
        <taxon>Metazoa</taxon>
        <taxon>Chordata</taxon>
        <taxon>Craniata</taxon>
        <taxon>Vertebrata</taxon>
        <taxon>Euteleostomi</taxon>
        <taxon>Actinopterygii</taxon>
        <taxon>Neopterygii</taxon>
        <taxon>Teleostei</taxon>
        <taxon>Ostariophysi</taxon>
        <taxon>Cypriniformes</taxon>
        <taxon>Cyprinidae</taxon>
        <taxon>Labeoninae</taxon>
        <taxon>Labeonini</taxon>
        <taxon>Cirrhinus</taxon>
    </lineage>
</organism>
<dbReference type="EMBL" id="JAMKFB020000001">
    <property type="protein sequence ID" value="KAL0203840.1"/>
    <property type="molecule type" value="Genomic_DNA"/>
</dbReference>
<evidence type="ECO:0000313" key="4">
    <source>
        <dbReference type="Proteomes" id="UP001529510"/>
    </source>
</evidence>
<evidence type="ECO:0000313" key="3">
    <source>
        <dbReference type="EMBL" id="KAL0203840.1"/>
    </source>
</evidence>